<name>A0A1I6JSQ8_9FIRM</name>
<organism evidence="3 4">
    <name type="scientific">Anaeromicropila populeti</name>
    <dbReference type="NCBI Taxonomy" id="37658"/>
    <lineage>
        <taxon>Bacteria</taxon>
        <taxon>Bacillati</taxon>
        <taxon>Bacillota</taxon>
        <taxon>Clostridia</taxon>
        <taxon>Lachnospirales</taxon>
        <taxon>Lachnospiraceae</taxon>
        <taxon>Anaeromicropila</taxon>
    </lineage>
</organism>
<dbReference type="Pfam" id="PF01613">
    <property type="entry name" value="Flavin_Reduct"/>
    <property type="match status" value="1"/>
</dbReference>
<protein>
    <submittedName>
        <fullName evidence="3">NADH-FMN oxidoreductase RutF, flavin reductase (DIM6/NTAB) family</fullName>
    </submittedName>
</protein>
<dbReference type="EMBL" id="FOYZ01000006">
    <property type="protein sequence ID" value="SFR81973.1"/>
    <property type="molecule type" value="Genomic_DNA"/>
</dbReference>
<dbReference type="SUPFAM" id="SSF50475">
    <property type="entry name" value="FMN-binding split barrel"/>
    <property type="match status" value="1"/>
</dbReference>
<reference evidence="3 4" key="1">
    <citation type="submission" date="2016-10" db="EMBL/GenBank/DDBJ databases">
        <authorList>
            <person name="de Groot N.N."/>
        </authorList>
    </citation>
    <scope>NUCLEOTIDE SEQUENCE [LARGE SCALE GENOMIC DNA]</scope>
    <source>
        <strain evidence="3 4">743A</strain>
    </source>
</reference>
<sequence length="170" mass="19387">MSKWNMIDPETLESNTFHLIGKEWMLVTAGTENKVNTMTASWGGLGIMWAKNVAFVVIRPQRYTKEFIDTNDTFSLTFFNEGFKKELGYLGSISGRDEDKIAKANLTVTHMNGTPCFEEGKLVLICKKLFAQVLSADSFIDKSLIDNYYPNEDFHTLYIVEVQNAYKKES</sequence>
<dbReference type="GO" id="GO:0010181">
    <property type="term" value="F:FMN binding"/>
    <property type="evidence" value="ECO:0007669"/>
    <property type="project" value="InterPro"/>
</dbReference>
<dbReference type="Proteomes" id="UP000199659">
    <property type="component" value="Unassembled WGS sequence"/>
</dbReference>
<feature type="domain" description="Flavin reductase like" evidence="2">
    <location>
        <begin position="23"/>
        <end position="167"/>
    </location>
</feature>
<evidence type="ECO:0000313" key="3">
    <source>
        <dbReference type="EMBL" id="SFR81973.1"/>
    </source>
</evidence>
<comment type="similarity">
    <text evidence="1">Belongs to the flavoredoxin family.</text>
</comment>
<accession>A0A1I6JSQ8</accession>
<dbReference type="PANTHER" id="PTHR43567:SF5">
    <property type="entry name" value="HYPOTHETICAL CYTOSOLIC PROTEIN"/>
    <property type="match status" value="1"/>
</dbReference>
<gene>
    <name evidence="3" type="ORF">SAMN05661086_01960</name>
</gene>
<dbReference type="InterPro" id="IPR002563">
    <property type="entry name" value="Flavin_Rdtase-like_dom"/>
</dbReference>
<evidence type="ECO:0000256" key="1">
    <source>
        <dbReference type="ARBA" id="ARBA00038054"/>
    </source>
</evidence>
<dbReference type="RefSeq" id="WP_092560497.1">
    <property type="nucleotide sequence ID" value="NZ_FOYZ01000006.1"/>
</dbReference>
<dbReference type="OrthoDB" id="9791490at2"/>
<dbReference type="GO" id="GO:0016646">
    <property type="term" value="F:oxidoreductase activity, acting on the CH-NH group of donors, NAD or NADP as acceptor"/>
    <property type="evidence" value="ECO:0007669"/>
    <property type="project" value="UniProtKB-ARBA"/>
</dbReference>
<dbReference type="InterPro" id="IPR052174">
    <property type="entry name" value="Flavoredoxin"/>
</dbReference>
<dbReference type="AlphaFoldDB" id="A0A1I6JSQ8"/>
<dbReference type="InterPro" id="IPR012349">
    <property type="entry name" value="Split_barrel_FMN-bd"/>
</dbReference>
<dbReference type="PANTHER" id="PTHR43567">
    <property type="entry name" value="FLAVOREDOXIN-RELATED-RELATED"/>
    <property type="match status" value="1"/>
</dbReference>
<proteinExistence type="inferred from homology"/>
<evidence type="ECO:0000313" key="4">
    <source>
        <dbReference type="Proteomes" id="UP000199659"/>
    </source>
</evidence>
<dbReference type="STRING" id="37658.SAMN05661086_01960"/>
<dbReference type="Gene3D" id="2.30.110.10">
    <property type="entry name" value="Electron Transport, Fmn-binding Protein, Chain A"/>
    <property type="match status" value="1"/>
</dbReference>
<keyword evidence="4" id="KW-1185">Reference proteome</keyword>
<evidence type="ECO:0000259" key="2">
    <source>
        <dbReference type="Pfam" id="PF01613"/>
    </source>
</evidence>